<dbReference type="Gene3D" id="3.40.1010.10">
    <property type="entry name" value="Cobalt-precorrin-4 Transmethylase, Domain 1"/>
    <property type="match status" value="1"/>
</dbReference>
<protein>
    <recommendedName>
        <fullName evidence="2">precorrin-2 dehydrogenase</fullName>
        <ecNumber evidence="2">1.3.1.76</ecNumber>
    </recommendedName>
</protein>
<comment type="pathway">
    <text evidence="1">Porphyrin-containing compound metabolism; siroheme biosynthesis; sirohydrochlorin from precorrin-2: step 1/1.</text>
</comment>
<dbReference type="GO" id="GO:0008168">
    <property type="term" value="F:methyltransferase activity"/>
    <property type="evidence" value="ECO:0007669"/>
    <property type="project" value="InterPro"/>
</dbReference>
<organism evidence="8 9">
    <name type="scientific">Glacieibacterium arshaanense</name>
    <dbReference type="NCBI Taxonomy" id="2511025"/>
    <lineage>
        <taxon>Bacteria</taxon>
        <taxon>Pseudomonadati</taxon>
        <taxon>Pseudomonadota</taxon>
        <taxon>Alphaproteobacteria</taxon>
        <taxon>Sphingomonadales</taxon>
        <taxon>Sphingosinicellaceae</taxon>
        <taxon>Glacieibacterium</taxon>
    </lineage>
</organism>
<dbReference type="NCBIfam" id="TIGR01470">
    <property type="entry name" value="cysG_Nterm"/>
    <property type="match status" value="1"/>
</dbReference>
<dbReference type="RefSeq" id="WP_135247060.1">
    <property type="nucleotide sequence ID" value="NZ_SIHO01000004.1"/>
</dbReference>
<evidence type="ECO:0000256" key="4">
    <source>
        <dbReference type="ARBA" id="ARBA00023027"/>
    </source>
</evidence>
<keyword evidence="9" id="KW-1185">Reference proteome</keyword>
<evidence type="ECO:0000256" key="6">
    <source>
        <dbReference type="ARBA" id="ARBA00047561"/>
    </source>
</evidence>
<name>A0A4Y9EKB6_9SPHN</name>
<dbReference type="InterPro" id="IPR036291">
    <property type="entry name" value="NAD(P)-bd_dom_sf"/>
</dbReference>
<dbReference type="PANTHER" id="PTHR35330">
    <property type="entry name" value="SIROHEME BIOSYNTHESIS PROTEIN MET8"/>
    <property type="match status" value="1"/>
</dbReference>
<dbReference type="EC" id="1.3.1.76" evidence="2"/>
<dbReference type="GO" id="GO:0004325">
    <property type="term" value="F:ferrochelatase activity"/>
    <property type="evidence" value="ECO:0007669"/>
    <property type="project" value="InterPro"/>
</dbReference>
<dbReference type="Pfam" id="PF10414">
    <property type="entry name" value="CysG_dimeriser"/>
    <property type="match status" value="1"/>
</dbReference>
<dbReference type="Gene3D" id="3.40.50.720">
    <property type="entry name" value="NAD(P)-binding Rossmann-like Domain"/>
    <property type="match status" value="1"/>
</dbReference>
<dbReference type="SUPFAM" id="SSF51735">
    <property type="entry name" value="NAD(P)-binding Rossmann-fold domains"/>
    <property type="match status" value="1"/>
</dbReference>
<dbReference type="Pfam" id="PF13241">
    <property type="entry name" value="NAD_binding_7"/>
    <property type="match status" value="1"/>
</dbReference>
<evidence type="ECO:0000256" key="5">
    <source>
        <dbReference type="ARBA" id="ARBA00023244"/>
    </source>
</evidence>
<dbReference type="Gene3D" id="1.10.8.210">
    <property type="entry name" value="Sirohaem synthase, dimerisation domain"/>
    <property type="match status" value="1"/>
</dbReference>
<dbReference type="UniPathway" id="UPA00262">
    <property type="reaction ID" value="UER00222"/>
</dbReference>
<dbReference type="InterPro" id="IPR014777">
    <property type="entry name" value="4pyrrole_Mease_sub1"/>
</dbReference>
<dbReference type="GO" id="GO:0043115">
    <property type="term" value="F:precorrin-2 dehydrogenase activity"/>
    <property type="evidence" value="ECO:0007669"/>
    <property type="project" value="UniProtKB-EC"/>
</dbReference>
<evidence type="ECO:0000256" key="2">
    <source>
        <dbReference type="ARBA" id="ARBA00012400"/>
    </source>
</evidence>
<accession>A0A4Y9EKB6</accession>
<evidence type="ECO:0000313" key="9">
    <source>
        <dbReference type="Proteomes" id="UP000297737"/>
    </source>
</evidence>
<comment type="catalytic activity">
    <reaction evidence="6">
        <text>precorrin-2 + NAD(+) = sirohydrochlorin + NADH + 2 H(+)</text>
        <dbReference type="Rhea" id="RHEA:15613"/>
        <dbReference type="ChEBI" id="CHEBI:15378"/>
        <dbReference type="ChEBI" id="CHEBI:57540"/>
        <dbReference type="ChEBI" id="CHEBI:57945"/>
        <dbReference type="ChEBI" id="CHEBI:58351"/>
        <dbReference type="ChEBI" id="CHEBI:58827"/>
        <dbReference type="EC" id="1.3.1.76"/>
    </reaction>
</comment>
<keyword evidence="4" id="KW-0520">NAD</keyword>
<evidence type="ECO:0000256" key="1">
    <source>
        <dbReference type="ARBA" id="ARBA00005010"/>
    </source>
</evidence>
<dbReference type="InterPro" id="IPR006367">
    <property type="entry name" value="Sirohaem_synthase_N"/>
</dbReference>
<evidence type="ECO:0000259" key="7">
    <source>
        <dbReference type="Pfam" id="PF10414"/>
    </source>
</evidence>
<dbReference type="Proteomes" id="UP000297737">
    <property type="component" value="Unassembled WGS sequence"/>
</dbReference>
<dbReference type="PANTHER" id="PTHR35330:SF1">
    <property type="entry name" value="SIROHEME BIOSYNTHESIS PROTEIN MET8"/>
    <property type="match status" value="1"/>
</dbReference>
<dbReference type="SUPFAM" id="SSF53790">
    <property type="entry name" value="Tetrapyrrole methylase"/>
    <property type="match status" value="1"/>
</dbReference>
<keyword evidence="3" id="KW-0560">Oxidoreductase</keyword>
<proteinExistence type="predicted"/>
<dbReference type="InterPro" id="IPR028161">
    <property type="entry name" value="Met8-like"/>
</dbReference>
<gene>
    <name evidence="8" type="ORF">EUV02_14680</name>
</gene>
<keyword evidence="5" id="KW-0627">Porphyrin biosynthesis</keyword>
<comment type="caution">
    <text evidence="8">The sequence shown here is derived from an EMBL/GenBank/DDBJ whole genome shotgun (WGS) entry which is preliminary data.</text>
</comment>
<dbReference type="InterPro" id="IPR037115">
    <property type="entry name" value="Sirohaem_synt_dimer_dom_sf"/>
</dbReference>
<dbReference type="OrthoDB" id="9815856at2"/>
<evidence type="ECO:0000256" key="3">
    <source>
        <dbReference type="ARBA" id="ARBA00023002"/>
    </source>
</evidence>
<reference evidence="8 9" key="1">
    <citation type="submission" date="2019-02" db="EMBL/GenBank/DDBJ databases">
        <title>Polymorphobacter sp. isolated from the lake at the Tibet of China.</title>
        <authorList>
            <person name="Li A."/>
        </authorList>
    </citation>
    <scope>NUCLEOTIDE SEQUENCE [LARGE SCALE GENOMIC DNA]</scope>
    <source>
        <strain evidence="8 9">DJ1R-1</strain>
    </source>
</reference>
<dbReference type="AlphaFoldDB" id="A0A4Y9EKB6"/>
<dbReference type="Gene3D" id="3.30.160.110">
    <property type="entry name" value="Siroheme synthase, domain 2"/>
    <property type="match status" value="1"/>
</dbReference>
<dbReference type="SUPFAM" id="SSF75615">
    <property type="entry name" value="Siroheme synthase middle domains-like"/>
    <property type="match status" value="1"/>
</dbReference>
<dbReference type="InterPro" id="IPR019478">
    <property type="entry name" value="Sirohaem_synthase_dimer_dom"/>
</dbReference>
<feature type="domain" description="Sirohaem synthase dimerisation" evidence="7">
    <location>
        <begin position="124"/>
        <end position="177"/>
    </location>
</feature>
<dbReference type="InterPro" id="IPR035996">
    <property type="entry name" value="4pyrrol_Methylase_sf"/>
</dbReference>
<dbReference type="EMBL" id="SIHO01000004">
    <property type="protein sequence ID" value="TFU00300.1"/>
    <property type="molecule type" value="Genomic_DNA"/>
</dbReference>
<sequence>MEALPIFVRLAGQPVLLVGDGEAAEAKARLIEAAGGSIVRDVASGVRLAFVALDDEAAAAAAAGELKAAGLLVNVVDRPALCDFTVPAIVDRSPVLVAIGTGGASATLAKALRERFEALLPATLGDLARAIRGARGAVTTRHPTPADRRRFWDAALAPGGRLDPFAAAGDADAAVAAAVAGTAADGGATLVIIELASADPDDLTLRQLRHLNQADTLFHGPGVTPAILDRARRDAIRVCGEPPADLPPGRSIWLR</sequence>
<evidence type="ECO:0000313" key="8">
    <source>
        <dbReference type="EMBL" id="TFU00300.1"/>
    </source>
</evidence>
<dbReference type="GO" id="GO:0019354">
    <property type="term" value="P:siroheme biosynthetic process"/>
    <property type="evidence" value="ECO:0007669"/>
    <property type="project" value="UniProtKB-UniPathway"/>
</dbReference>